<protein>
    <recommendedName>
        <fullName evidence="3">Inclusion body protein</fullName>
    </recommendedName>
</protein>
<evidence type="ECO:0000313" key="1">
    <source>
        <dbReference type="EMBL" id="ARP84167.1"/>
    </source>
</evidence>
<proteinExistence type="predicted"/>
<keyword evidence="2" id="KW-1185">Reference proteome</keyword>
<dbReference type="STRING" id="1416806.CAL12_27375"/>
<evidence type="ECO:0000313" key="2">
    <source>
        <dbReference type="Proteomes" id="UP000194151"/>
    </source>
</evidence>
<dbReference type="AlphaFoldDB" id="A0A1W6YSX1"/>
<dbReference type="KEGG" id="bgv:CAL12_27375"/>
<dbReference type="RefSeq" id="WP_086067490.1">
    <property type="nucleotide sequence ID" value="NZ_CP021108.1"/>
</dbReference>
<name>A0A1W6YSX1_9BORD</name>
<organism evidence="1 2">
    <name type="scientific">Bordetella genomosp. 8</name>
    <dbReference type="NCBI Taxonomy" id="1416806"/>
    <lineage>
        <taxon>Bacteria</taxon>
        <taxon>Pseudomonadati</taxon>
        <taxon>Pseudomonadota</taxon>
        <taxon>Betaproteobacteria</taxon>
        <taxon>Burkholderiales</taxon>
        <taxon>Alcaligenaceae</taxon>
        <taxon>Bordetella</taxon>
    </lineage>
</organism>
<accession>A0A1W6YSX1</accession>
<evidence type="ECO:0008006" key="3">
    <source>
        <dbReference type="Google" id="ProtNLM"/>
    </source>
</evidence>
<dbReference type="EMBL" id="CP021108">
    <property type="protein sequence ID" value="ARP84167.1"/>
    <property type="molecule type" value="Genomic_DNA"/>
</dbReference>
<gene>
    <name evidence="1" type="ORF">CAL12_27375</name>
</gene>
<dbReference type="Proteomes" id="UP000194151">
    <property type="component" value="Chromosome"/>
</dbReference>
<reference evidence="1 2" key="1">
    <citation type="submission" date="2017-05" db="EMBL/GenBank/DDBJ databases">
        <title>Complete and WGS of Bordetella genogroups.</title>
        <authorList>
            <person name="Spilker T."/>
            <person name="LiPuma J."/>
        </authorList>
    </citation>
    <scope>NUCLEOTIDE SEQUENCE [LARGE SCALE GENOMIC DNA]</scope>
    <source>
        <strain evidence="1 2">AU19157</strain>
    </source>
</reference>
<dbReference type="OrthoDB" id="8636281at2"/>
<sequence length="140" mass="14743">MANPPTTDCDIQIRILIDENNLQDGSVNGVYIVDNRVASGSMPQGNPGMTTVASLNDKICWRVEPLNPNSTSTFMIQSISDIQAWGYTGVPGVSPDAGDAAYTGIAEGACTALAYTIDIYASLSSGDVMTLSPRPSIVVR</sequence>